<dbReference type="GO" id="GO:0016787">
    <property type="term" value="F:hydrolase activity"/>
    <property type="evidence" value="ECO:0007669"/>
    <property type="project" value="UniProtKB-KW"/>
</dbReference>
<dbReference type="Proteomes" id="UP001597061">
    <property type="component" value="Unassembled WGS sequence"/>
</dbReference>
<dbReference type="InterPro" id="IPR011990">
    <property type="entry name" value="TPR-like_helical_dom_sf"/>
</dbReference>
<keyword evidence="2 5" id="KW-0812">Transmembrane</keyword>
<evidence type="ECO:0000313" key="8">
    <source>
        <dbReference type="Proteomes" id="UP001597061"/>
    </source>
</evidence>
<feature type="transmembrane region" description="Helical" evidence="5">
    <location>
        <begin position="98"/>
        <end position="116"/>
    </location>
</feature>
<dbReference type="EMBL" id="JBHTJI010000001">
    <property type="protein sequence ID" value="MFD0989792.1"/>
    <property type="molecule type" value="Genomic_DNA"/>
</dbReference>
<dbReference type="SUPFAM" id="SSF48452">
    <property type="entry name" value="TPR-like"/>
    <property type="match status" value="1"/>
</dbReference>
<evidence type="ECO:0000256" key="1">
    <source>
        <dbReference type="ARBA" id="ARBA00004141"/>
    </source>
</evidence>
<evidence type="ECO:0000313" key="7">
    <source>
        <dbReference type="EMBL" id="MFD0989792.1"/>
    </source>
</evidence>
<feature type="transmembrane region" description="Helical" evidence="5">
    <location>
        <begin position="328"/>
        <end position="345"/>
    </location>
</feature>
<dbReference type="InterPro" id="IPR000801">
    <property type="entry name" value="Esterase-like"/>
</dbReference>
<evidence type="ECO:0000256" key="5">
    <source>
        <dbReference type="SAM" id="Phobius"/>
    </source>
</evidence>
<keyword evidence="7" id="KW-0378">Hydrolase</keyword>
<feature type="transmembrane region" description="Helical" evidence="5">
    <location>
        <begin position="29"/>
        <end position="52"/>
    </location>
</feature>
<feature type="transmembrane region" description="Helical" evidence="5">
    <location>
        <begin position="72"/>
        <end position="91"/>
    </location>
</feature>
<proteinExistence type="predicted"/>
<evidence type="ECO:0000259" key="6">
    <source>
        <dbReference type="Pfam" id="PF04932"/>
    </source>
</evidence>
<dbReference type="Gene3D" id="3.40.50.1820">
    <property type="entry name" value="alpha/beta hydrolase"/>
    <property type="match status" value="1"/>
</dbReference>
<keyword evidence="3 5" id="KW-1133">Transmembrane helix</keyword>
<feature type="transmembrane region" description="Helical" evidence="5">
    <location>
        <begin position="6"/>
        <end position="22"/>
    </location>
</feature>
<evidence type="ECO:0000256" key="2">
    <source>
        <dbReference type="ARBA" id="ARBA00022692"/>
    </source>
</evidence>
<name>A0ABW3JK79_9FLAO</name>
<dbReference type="PANTHER" id="PTHR48098">
    <property type="entry name" value="ENTEROCHELIN ESTERASE-RELATED"/>
    <property type="match status" value="1"/>
</dbReference>
<keyword evidence="4 5" id="KW-0472">Membrane</keyword>
<feature type="transmembrane region" description="Helical" evidence="5">
    <location>
        <begin position="240"/>
        <end position="262"/>
    </location>
</feature>
<evidence type="ECO:0000256" key="3">
    <source>
        <dbReference type="ARBA" id="ARBA00022989"/>
    </source>
</evidence>
<accession>A0ABW3JK79</accession>
<organism evidence="7 8">
    <name type="scientific">Mariniflexile jejuense</name>
    <dbReference type="NCBI Taxonomy" id="1173582"/>
    <lineage>
        <taxon>Bacteria</taxon>
        <taxon>Pseudomonadati</taxon>
        <taxon>Bacteroidota</taxon>
        <taxon>Flavobacteriia</taxon>
        <taxon>Flavobacteriales</taxon>
        <taxon>Flavobacteriaceae</taxon>
        <taxon>Mariniflexile</taxon>
    </lineage>
</organism>
<evidence type="ECO:0000256" key="4">
    <source>
        <dbReference type="ARBA" id="ARBA00023136"/>
    </source>
</evidence>
<dbReference type="InterPro" id="IPR007016">
    <property type="entry name" value="O-antigen_ligase-rel_domated"/>
</dbReference>
<dbReference type="Pfam" id="PF00756">
    <property type="entry name" value="Esterase"/>
    <property type="match status" value="1"/>
</dbReference>
<dbReference type="Pfam" id="PF04932">
    <property type="entry name" value="Wzy_C"/>
    <property type="match status" value="1"/>
</dbReference>
<comment type="subcellular location">
    <subcellularLocation>
        <location evidence="1">Membrane</location>
        <topology evidence="1">Multi-pass membrane protein</topology>
    </subcellularLocation>
</comment>
<feature type="transmembrane region" description="Helical" evidence="5">
    <location>
        <begin position="152"/>
        <end position="171"/>
    </location>
</feature>
<keyword evidence="8" id="KW-1185">Reference proteome</keyword>
<feature type="transmembrane region" description="Helical" evidence="5">
    <location>
        <begin position="274"/>
        <end position="290"/>
    </location>
</feature>
<dbReference type="InterPro" id="IPR029058">
    <property type="entry name" value="AB_hydrolase_fold"/>
</dbReference>
<sequence length="741" mass="85579">MLWLYIGYFFIFYMFRWMLETQGKPMLSVHFILLLIIFTCLIQSLIGILQYFDVLNGKNDFFKLLGSFRTPNFFGVYLGFGFIILIWYLFIIKTKKNILFVLCFFGILLFTILIILSNSRGTWLSILVALTVLAFTSKKVITSIKKLSVPKLVFGSLIIVFLCFFGSKYLYALKPESVNGRAFTTQITLQEIMKQPIKGHGLFTFAGKYNKAKADYFIEQPRPWGDMKIAIYSFSAFNDYLLIAFELGVLVLIVLLALVIFVFKKLKITPETRIGLGLFVTLCIFAMFNSPIHNPYIMSVGLLGFALILKFGELNLFSIKLPFSLKNITLAVVFFAGCLGLYAVSTKTINQKKFKDYSIINDSLDVKKVVCLNKSTDDNLFSEYILGKKLYDNGFKNEGIAHMEKAFKKSYAPKIGKQLAFCYIKEGDYKKAETIFRFNIHVEPYRYEPRMDLLMFLHKFNRHKEVFELSKEIINLPVKIPSKEIEKFKKTASKYVENYSRTGNTNIKGSLSNLKIIKSTVLNKSLLYKIYLPPLYKVNKKLPVIYINDGDNYIKKASLPKVLDSLISNDIIEPVVAVFLEPRDEKENWRNIRQELFLCNPLFVSFFTNEFIPTIEKLYTVSNHPNDRSIMGVSFGGLAAAYIADNAPNTFKNVIMQSPAFHPCKDIYNSFYMKPKKDFKMYLSYGTGKDTEKQDIPFIQILKNKGYNLKINRVEGANHEWSVWQEQLDDILVYFFNKKIM</sequence>
<dbReference type="SUPFAM" id="SSF53474">
    <property type="entry name" value="alpha/beta-Hydrolases"/>
    <property type="match status" value="1"/>
</dbReference>
<feature type="transmembrane region" description="Helical" evidence="5">
    <location>
        <begin position="296"/>
        <end position="316"/>
    </location>
</feature>
<gene>
    <name evidence="7" type="ORF">ACFQ1R_06775</name>
</gene>
<feature type="transmembrane region" description="Helical" evidence="5">
    <location>
        <begin position="122"/>
        <end position="140"/>
    </location>
</feature>
<comment type="caution">
    <text evidence="7">The sequence shown here is derived from an EMBL/GenBank/DDBJ whole genome shotgun (WGS) entry which is preliminary data.</text>
</comment>
<reference evidence="8" key="1">
    <citation type="journal article" date="2019" name="Int. J. Syst. Evol. Microbiol.">
        <title>The Global Catalogue of Microorganisms (GCM) 10K type strain sequencing project: providing services to taxonomists for standard genome sequencing and annotation.</title>
        <authorList>
            <consortium name="The Broad Institute Genomics Platform"/>
            <consortium name="The Broad Institute Genome Sequencing Center for Infectious Disease"/>
            <person name="Wu L."/>
            <person name="Ma J."/>
        </authorList>
    </citation>
    <scope>NUCLEOTIDE SEQUENCE [LARGE SCALE GENOMIC DNA]</scope>
    <source>
        <strain evidence="8">CCUG 62414</strain>
    </source>
</reference>
<dbReference type="PANTHER" id="PTHR48098:SF3">
    <property type="entry name" value="IRON(III) ENTEROBACTIN ESTERASE"/>
    <property type="match status" value="1"/>
</dbReference>
<protein>
    <submittedName>
        <fullName evidence="7">Alpha/beta hydrolase-fold protein</fullName>
    </submittedName>
</protein>
<feature type="domain" description="O-antigen ligase-related" evidence="6">
    <location>
        <begin position="106"/>
        <end position="256"/>
    </location>
</feature>
<dbReference type="InterPro" id="IPR050583">
    <property type="entry name" value="Mycobacterial_A85_antigen"/>
</dbReference>